<dbReference type="PANTHER" id="PTHR10494:SF5">
    <property type="entry name" value="NOGGIN"/>
    <property type="match status" value="1"/>
</dbReference>
<proteinExistence type="inferred from homology"/>
<feature type="compositionally biased region" description="Basic residues" evidence="9">
    <location>
        <begin position="28"/>
        <end position="42"/>
    </location>
</feature>
<dbReference type="GO" id="GO:0009953">
    <property type="term" value="P:dorsal/ventral pattern formation"/>
    <property type="evidence" value="ECO:0007669"/>
    <property type="project" value="TreeGrafter"/>
</dbReference>
<keyword evidence="11" id="KW-1185">Reference proteome</keyword>
<evidence type="ECO:0000256" key="9">
    <source>
        <dbReference type="SAM" id="MobiDB-lite"/>
    </source>
</evidence>
<dbReference type="AlphaFoldDB" id="A0A5N4D5B4"/>
<dbReference type="GO" id="GO:0001649">
    <property type="term" value="P:osteoblast differentiation"/>
    <property type="evidence" value="ECO:0007669"/>
    <property type="project" value="TreeGrafter"/>
</dbReference>
<evidence type="ECO:0000256" key="1">
    <source>
        <dbReference type="ARBA" id="ARBA00004613"/>
    </source>
</evidence>
<dbReference type="Gene3D" id="1.10.287.520">
    <property type="entry name" value="Helix hairpin bin"/>
    <property type="match status" value="1"/>
</dbReference>
<protein>
    <submittedName>
        <fullName evidence="10">Noggin</fullName>
    </submittedName>
</protein>
<dbReference type="PANTHER" id="PTHR10494">
    <property type="entry name" value="BONE MORPHOGENETIC PROTEIN INHIBITOR, NOGGIN"/>
    <property type="match status" value="1"/>
</dbReference>
<dbReference type="Pfam" id="PF05806">
    <property type="entry name" value="Noggin"/>
    <property type="match status" value="1"/>
</dbReference>
<gene>
    <name evidence="10" type="primary">Noggin</name>
    <name evidence="10" type="ORF">Cadr_000018974</name>
</gene>
<dbReference type="GO" id="GO:0051216">
    <property type="term" value="P:cartilage development"/>
    <property type="evidence" value="ECO:0007669"/>
    <property type="project" value="UniProtKB-KW"/>
</dbReference>
<evidence type="ECO:0000256" key="8">
    <source>
        <dbReference type="ARBA" id="ARBA00023188"/>
    </source>
</evidence>
<dbReference type="InterPro" id="IPR008717">
    <property type="entry name" value="Noggin"/>
</dbReference>
<keyword evidence="8" id="KW-0891">Chondrogenesis</keyword>
<accession>A0A5N4D5B4</accession>
<keyword evidence="6" id="KW-0221">Differentiation</keyword>
<name>A0A5N4D5B4_CAMDR</name>
<dbReference type="InterPro" id="IPR029034">
    <property type="entry name" value="Cystine-knot_cytokine"/>
</dbReference>
<evidence type="ECO:0000256" key="3">
    <source>
        <dbReference type="ARBA" id="ARBA00022473"/>
    </source>
</evidence>
<evidence type="ECO:0000256" key="7">
    <source>
        <dbReference type="ARBA" id="ARBA00023157"/>
    </source>
</evidence>
<evidence type="ECO:0000256" key="5">
    <source>
        <dbReference type="ARBA" id="ARBA00022729"/>
    </source>
</evidence>
<keyword evidence="4" id="KW-0964">Secreted</keyword>
<dbReference type="GO" id="GO:0005615">
    <property type="term" value="C:extracellular space"/>
    <property type="evidence" value="ECO:0007669"/>
    <property type="project" value="TreeGrafter"/>
</dbReference>
<comment type="similarity">
    <text evidence="2">Belongs to the noggin family.</text>
</comment>
<dbReference type="GO" id="GO:0030514">
    <property type="term" value="P:negative regulation of BMP signaling pathway"/>
    <property type="evidence" value="ECO:0007669"/>
    <property type="project" value="InterPro"/>
</dbReference>
<evidence type="ECO:0000256" key="6">
    <source>
        <dbReference type="ARBA" id="ARBA00022782"/>
    </source>
</evidence>
<keyword evidence="7" id="KW-1015">Disulfide bond</keyword>
<dbReference type="SUPFAM" id="SSF57501">
    <property type="entry name" value="Cystine-knot cytokines"/>
    <property type="match status" value="1"/>
</dbReference>
<dbReference type="GO" id="GO:0045596">
    <property type="term" value="P:negative regulation of cell differentiation"/>
    <property type="evidence" value="ECO:0007669"/>
    <property type="project" value="InterPro"/>
</dbReference>
<evidence type="ECO:0000256" key="4">
    <source>
        <dbReference type="ARBA" id="ARBA00022525"/>
    </source>
</evidence>
<dbReference type="Proteomes" id="UP000299084">
    <property type="component" value="Unassembled WGS sequence"/>
</dbReference>
<keyword evidence="3" id="KW-0217">Developmental protein</keyword>
<comment type="caution">
    <text evidence="10">The sequence shown here is derived from an EMBL/GenBank/DDBJ whole genome shotgun (WGS) entry which is preliminary data.</text>
</comment>
<organism evidence="10 11">
    <name type="scientific">Camelus dromedarius</name>
    <name type="common">Dromedary</name>
    <name type="synonym">Arabian camel</name>
    <dbReference type="NCBI Taxonomy" id="9838"/>
    <lineage>
        <taxon>Eukaryota</taxon>
        <taxon>Metazoa</taxon>
        <taxon>Chordata</taxon>
        <taxon>Craniata</taxon>
        <taxon>Vertebrata</taxon>
        <taxon>Euteleostomi</taxon>
        <taxon>Mammalia</taxon>
        <taxon>Eutheria</taxon>
        <taxon>Laurasiatheria</taxon>
        <taxon>Artiodactyla</taxon>
        <taxon>Tylopoda</taxon>
        <taxon>Camelidae</taxon>
        <taxon>Camelus</taxon>
    </lineage>
</organism>
<keyword evidence="5" id="KW-0732">Signal</keyword>
<dbReference type="EMBL" id="JWIN03000016">
    <property type="protein sequence ID" value="KAB1266323.1"/>
    <property type="molecule type" value="Genomic_DNA"/>
</dbReference>
<comment type="subcellular location">
    <subcellularLocation>
        <location evidence="1">Secreted</location>
    </subcellularLocation>
</comment>
<feature type="region of interest" description="Disordered" evidence="9">
    <location>
        <begin position="1"/>
        <end position="44"/>
    </location>
</feature>
<evidence type="ECO:0000313" key="11">
    <source>
        <dbReference type="Proteomes" id="UP000299084"/>
    </source>
</evidence>
<evidence type="ECO:0000256" key="2">
    <source>
        <dbReference type="ARBA" id="ARBA00007480"/>
    </source>
</evidence>
<reference evidence="10 11" key="1">
    <citation type="journal article" date="2019" name="Mol. Ecol. Resour.">
        <title>Improving Illumina assemblies with Hi-C and long reads: an example with the North African dromedary.</title>
        <authorList>
            <person name="Elbers J.P."/>
            <person name="Rogers M.F."/>
            <person name="Perelman P.L."/>
            <person name="Proskuryakova A.A."/>
            <person name="Serdyukova N.A."/>
            <person name="Johnson W.E."/>
            <person name="Horin P."/>
            <person name="Corander J."/>
            <person name="Murphy D."/>
            <person name="Burger P.A."/>
        </authorList>
    </citation>
    <scope>NUCLEOTIDE SEQUENCE [LARGE SCALE GENOMIC DNA]</scope>
    <source>
        <strain evidence="10">Drom800</strain>
        <tissue evidence="10">Blood</tissue>
    </source>
</reference>
<sequence>MRLTQPGERPGDGGARRRAGSACSPPGKRTKQQPGARRRHGALRQTWGHPLALVVVLGLRAATGRGHYLHIRPAPSATLPLVDLIEHPDPIFDPKEKVSERGPCCARCSGATTIRVHGTLAPRTAWVGGGSRGRRGHCRAGPLLAATAVGGHAEEIKGLEFSEGLAPGKKAALSKKLRREVTDVCCCRRPSARVYAWNDLGSRFWPRYVRGQLLQSVVLRARGHGVQAVQVRAPHGDCGGAVSGRGASAAAGSPIQYPIIPSASAHARTQGPLPHPDT</sequence>
<evidence type="ECO:0000313" key="10">
    <source>
        <dbReference type="EMBL" id="KAB1266323.1"/>
    </source>
</evidence>